<organism evidence="2">
    <name type="scientific">Graphocephala atropunctata</name>
    <dbReference type="NCBI Taxonomy" id="36148"/>
    <lineage>
        <taxon>Eukaryota</taxon>
        <taxon>Metazoa</taxon>
        <taxon>Ecdysozoa</taxon>
        <taxon>Arthropoda</taxon>
        <taxon>Hexapoda</taxon>
        <taxon>Insecta</taxon>
        <taxon>Pterygota</taxon>
        <taxon>Neoptera</taxon>
        <taxon>Paraneoptera</taxon>
        <taxon>Hemiptera</taxon>
        <taxon>Auchenorrhyncha</taxon>
        <taxon>Membracoidea</taxon>
        <taxon>Cicadellidae</taxon>
        <taxon>Cicadellinae</taxon>
        <taxon>Cicadellini</taxon>
        <taxon>Graphocephala</taxon>
    </lineage>
</organism>
<protein>
    <submittedName>
        <fullName evidence="2">Uncharacterized protein</fullName>
    </submittedName>
</protein>
<proteinExistence type="predicted"/>
<feature type="non-terminal residue" evidence="2">
    <location>
        <position position="1267"/>
    </location>
</feature>
<evidence type="ECO:0000256" key="1">
    <source>
        <dbReference type="SAM" id="Coils"/>
    </source>
</evidence>
<dbReference type="EMBL" id="GEBQ01013459">
    <property type="protein sequence ID" value="JAT26518.1"/>
    <property type="molecule type" value="Transcribed_RNA"/>
</dbReference>
<dbReference type="AlphaFoldDB" id="A0A1B6LS33"/>
<sequence>SNEELNMYLSFARLINELEEEAKTIRENRKLLFIEMKEEDISEPPVLKETTQGTENSGEAALNISGRGDETNIPLHCKCIHSVKNVCDELKELKIENELLKQKLEEEIALAENMKTELNSMNELLGVVRTKLSTSMENYEKDNLNFVTITQSDNDVLSNLSVCINRLYSTRKELIELGNSKKKLDDDMRMYLLKADQAIQTEHNSNKAELEEEITANSLITLNDELKQEIKHVKNEYNVLLEKEGALSTSIYDLTLKNEKLTTDIESLTVSLESLKKECNFKQESLQQTSLDYNKETSLLKNRILDLEEELESLKTNTLLLVEAKEKYLDELTFLKKEHDDILERNDALQLENKKLRIEFEENKSNGQLSSENEDRLLNEMQSLRNHYDDLKHEKESICEKMFELEECIKKTSTDLCITVEEKDKLLQDLSLVRKENDAINSEKCILNDMFDNLEKKFETTKKDLVITLEAKEKLLVDLDLSKKECETISAEKNILDKKLSSLETNFEESKKGLVLALEAKEKSQFDLNLLRNECENSIAEKNMLDEKLKKLEADFEKTKRELELSSGKITQLSDEISCLRKSHSELNSENQDLHNTIDKIQIKLESNNTEYLSTSEEKSKLSEEIELLKKEQDNLTTVKYTLQNKIESLEDELNLTNKEMSLLVETKDKLCDTIANLKQECETKIIENSAIQEKIDSLAISYEKSQEEIIQLLEAKLKLTDELDVLRKTFNGTDESLSVTKKLLHEQQTTCTDLNQRLNALSETLEIKCKDVEDKCLENACLRTDVESLSQKLKQTSSVVESITKDKQFLQNSLLLKLDTVRNIKNVHKNIMVFIQQFRVDINKELNDVKYKVQNELMHHMDRILDNEAYNKNIVEPENKSKQDIDSYNNKIKYLQVELQSIVDMSKSQLLEKDTFLNFEDRKISLNKKLNSGVNDQCNGSEVNCNSESWEEKLLELKQNILFYQNRCNVLEVDLNKAIYIMQSFKKALKDNSGTKHVMPNITFVGDTTELDETTNNNIQKEIMAIETFLKSHECENSYTYNADRSIAPLNDVFKLKEEDAFQNTGNPNFKDKECKKIEVRQLQQEIKVTDDIINKLQQESLRREDESEINFTNPKEAVSTASYSAKNNERQLLLERENKSLSEKLKNIQERYDLNMKTLVAKYEQTIKEKDEEIQFYEFEHLGAEKRHMVNEMKEQIENLQQDLDERGDAFEKLYEEHHQCVKSNSEEVQQLRSNYEKEMREQDKKWRSCLDRRLAEEDARHQQE</sequence>
<keyword evidence="1" id="KW-0175">Coiled coil</keyword>
<feature type="coiled-coil region" evidence="1">
    <location>
        <begin position="83"/>
        <end position="124"/>
    </location>
</feature>
<gene>
    <name evidence="2" type="ORF">g.16863</name>
</gene>
<name>A0A1B6LS33_9HEMI</name>
<feature type="coiled-coil region" evidence="1">
    <location>
        <begin position="8"/>
        <end position="35"/>
    </location>
</feature>
<feature type="coiled-coil region" evidence="1">
    <location>
        <begin position="1133"/>
        <end position="1248"/>
    </location>
</feature>
<accession>A0A1B6LS33</accession>
<dbReference type="Gene3D" id="1.10.287.1490">
    <property type="match status" value="1"/>
</dbReference>
<feature type="coiled-coil region" evidence="1">
    <location>
        <begin position="528"/>
        <end position="776"/>
    </location>
</feature>
<reference evidence="2" key="1">
    <citation type="submission" date="2015-11" db="EMBL/GenBank/DDBJ databases">
        <title>De novo transcriptome assembly of four potential Pierce s Disease insect vectors from Arizona vineyards.</title>
        <authorList>
            <person name="Tassone E.E."/>
        </authorList>
    </citation>
    <scope>NUCLEOTIDE SEQUENCE</scope>
</reference>
<evidence type="ECO:0000313" key="2">
    <source>
        <dbReference type="EMBL" id="JAT26518.1"/>
    </source>
</evidence>
<feature type="coiled-coil region" evidence="1">
    <location>
        <begin position="216"/>
        <end position="443"/>
    </location>
</feature>
<feature type="non-terminal residue" evidence="2">
    <location>
        <position position="1"/>
    </location>
</feature>